<keyword evidence="10" id="KW-1185">Reference proteome</keyword>
<dbReference type="RefSeq" id="WP_114983179.1">
    <property type="nucleotide sequence ID" value="NZ_CP027806.1"/>
</dbReference>
<feature type="coiled-coil region" evidence="8">
    <location>
        <begin position="426"/>
        <end position="485"/>
    </location>
</feature>
<dbReference type="GO" id="GO:0015562">
    <property type="term" value="F:efflux transmembrane transporter activity"/>
    <property type="evidence" value="ECO:0007669"/>
    <property type="project" value="InterPro"/>
</dbReference>
<keyword evidence="3" id="KW-0813">Transport</keyword>
<keyword evidence="8" id="KW-0175">Coiled coil</keyword>
<evidence type="ECO:0000256" key="8">
    <source>
        <dbReference type="SAM" id="Coils"/>
    </source>
</evidence>
<dbReference type="KEGG" id="cprv:CYPRO_0562"/>
<name>A0A345UH95_9BACT</name>
<keyword evidence="7" id="KW-0998">Cell outer membrane</keyword>
<dbReference type="EMBL" id="CP027806">
    <property type="protein sequence ID" value="AXI99846.1"/>
    <property type="molecule type" value="Genomic_DNA"/>
</dbReference>
<proteinExistence type="inferred from homology"/>
<dbReference type="AlphaFoldDB" id="A0A345UH95"/>
<dbReference type="InterPro" id="IPR003423">
    <property type="entry name" value="OMP_efflux"/>
</dbReference>
<comment type="subcellular location">
    <subcellularLocation>
        <location evidence="1">Cell outer membrane</location>
    </subcellularLocation>
</comment>
<evidence type="ECO:0000256" key="5">
    <source>
        <dbReference type="ARBA" id="ARBA00022692"/>
    </source>
</evidence>
<evidence type="ECO:0000313" key="9">
    <source>
        <dbReference type="EMBL" id="AXI99846.1"/>
    </source>
</evidence>
<dbReference type="GO" id="GO:1990281">
    <property type="term" value="C:efflux pump complex"/>
    <property type="evidence" value="ECO:0007669"/>
    <property type="project" value="TreeGrafter"/>
</dbReference>
<dbReference type="PANTHER" id="PTHR30026:SF20">
    <property type="entry name" value="OUTER MEMBRANE PROTEIN TOLC"/>
    <property type="match status" value="1"/>
</dbReference>
<keyword evidence="6" id="KW-0472">Membrane</keyword>
<gene>
    <name evidence="9" type="ORF">CYPRO_0562</name>
</gene>
<dbReference type="InterPro" id="IPR051906">
    <property type="entry name" value="TolC-like"/>
</dbReference>
<dbReference type="GO" id="GO:0015288">
    <property type="term" value="F:porin activity"/>
    <property type="evidence" value="ECO:0007669"/>
    <property type="project" value="TreeGrafter"/>
</dbReference>
<organism evidence="9 10">
    <name type="scientific">Cyclonatronum proteinivorum</name>
    <dbReference type="NCBI Taxonomy" id="1457365"/>
    <lineage>
        <taxon>Bacteria</taxon>
        <taxon>Pseudomonadati</taxon>
        <taxon>Balneolota</taxon>
        <taxon>Balneolia</taxon>
        <taxon>Balneolales</taxon>
        <taxon>Cyclonatronaceae</taxon>
        <taxon>Cyclonatronum</taxon>
    </lineage>
</organism>
<sequence length="532" mass="59624">MARAYTLIFLISGLLLLPDLLPAQQTSAAVSATTSVSEASADSVSITLDEAIQIAMVNNYMIRRGLLDIDNANAQIREAWGAVYPQINASAQYTRNIEIPNPFAGSDAGGIFEAFGALEWLAFNEGRRTDGDPGTSPIPFDEFLERQAQGYRDAGLTPPGFDSDNPFAIENEFQFGINLTQALYNGAAFAAIRGAEQLRKINLEQVERDRQIITDQITEAFYGALLAREQYQVLDLSVERLQKTVDETRRAVQSGVLSRVDRLSAEVELVNLETDLIQLENQVELAVKNLNLILGIPVSTNLILDGSLIFDESMATLVPDVEESYQIAMQRRPDVSQVDNLIELLDVQRNISRSQYFPTVNAFANYAYIGQVPDNRQLVTQVQGQDFQFESSNRSFFDSAYWNPAFNVGISLNWNIFNGFQTQSRVQQATIERRQAQIDREMLRNAVYLEIEAAVRNLENAYRRIMSQQRNIEQAELNYEIASQRLREGLGTALEERQASSLLDQSRLNHLAAIFDYKVALSQYNTAVGLTQ</sequence>
<evidence type="ECO:0000313" key="10">
    <source>
        <dbReference type="Proteomes" id="UP000254808"/>
    </source>
</evidence>
<reference evidence="9 10" key="1">
    <citation type="submission" date="2018-03" db="EMBL/GenBank/DDBJ databases">
        <title>Phenotypic and genomic properties of Cyclonatronum proteinivorum gen. nov., sp. nov., a haloalkaliphilic bacteroidete from soda lakes possessing Na+-translocating rhodopsin.</title>
        <authorList>
            <person name="Toshchakov S.V."/>
            <person name="Korzhenkov A."/>
            <person name="Samarov N.I."/>
            <person name="Kublanov I.V."/>
            <person name="Muntyan M.S."/>
            <person name="Sorokin D.Y."/>
        </authorList>
    </citation>
    <scope>NUCLEOTIDE SEQUENCE [LARGE SCALE GENOMIC DNA]</scope>
    <source>
        <strain evidence="9 10">Omega</strain>
    </source>
</reference>
<dbReference type="SUPFAM" id="SSF56954">
    <property type="entry name" value="Outer membrane efflux proteins (OEP)"/>
    <property type="match status" value="1"/>
</dbReference>
<dbReference type="GO" id="GO:0009279">
    <property type="term" value="C:cell outer membrane"/>
    <property type="evidence" value="ECO:0007669"/>
    <property type="project" value="UniProtKB-SubCell"/>
</dbReference>
<keyword evidence="4" id="KW-1134">Transmembrane beta strand</keyword>
<evidence type="ECO:0000256" key="1">
    <source>
        <dbReference type="ARBA" id="ARBA00004442"/>
    </source>
</evidence>
<evidence type="ECO:0000256" key="3">
    <source>
        <dbReference type="ARBA" id="ARBA00022448"/>
    </source>
</evidence>
<evidence type="ECO:0000256" key="6">
    <source>
        <dbReference type="ARBA" id="ARBA00023136"/>
    </source>
</evidence>
<feature type="coiled-coil region" evidence="8">
    <location>
        <begin position="262"/>
        <end position="289"/>
    </location>
</feature>
<dbReference type="OrthoDB" id="367883at2"/>
<evidence type="ECO:0000256" key="7">
    <source>
        <dbReference type="ARBA" id="ARBA00023237"/>
    </source>
</evidence>
<evidence type="ECO:0000256" key="4">
    <source>
        <dbReference type="ARBA" id="ARBA00022452"/>
    </source>
</evidence>
<comment type="similarity">
    <text evidence="2">Belongs to the outer membrane factor (OMF) (TC 1.B.17) family.</text>
</comment>
<dbReference type="PANTHER" id="PTHR30026">
    <property type="entry name" value="OUTER MEMBRANE PROTEIN TOLC"/>
    <property type="match status" value="1"/>
</dbReference>
<dbReference type="Gene3D" id="1.20.1600.10">
    <property type="entry name" value="Outer membrane efflux proteins (OEP)"/>
    <property type="match status" value="1"/>
</dbReference>
<keyword evidence="5" id="KW-0812">Transmembrane</keyword>
<evidence type="ECO:0000256" key="2">
    <source>
        <dbReference type="ARBA" id="ARBA00007613"/>
    </source>
</evidence>
<accession>A0A345UH95</accession>
<dbReference type="Proteomes" id="UP000254808">
    <property type="component" value="Chromosome"/>
</dbReference>
<protein>
    <submittedName>
        <fullName evidence="9">Outer membrane protein TolC</fullName>
    </submittedName>
</protein>
<dbReference type="Pfam" id="PF02321">
    <property type="entry name" value="OEP"/>
    <property type="match status" value="2"/>
</dbReference>